<dbReference type="EMBL" id="JAAGOA010000015">
    <property type="protein sequence ID" value="NEE02454.1"/>
    <property type="molecule type" value="Genomic_DNA"/>
</dbReference>
<dbReference type="PANTHER" id="PTHR11527">
    <property type="entry name" value="HEAT-SHOCK PROTEIN 20 FAMILY MEMBER"/>
    <property type="match status" value="1"/>
</dbReference>
<feature type="domain" description="SHSP" evidence="3">
    <location>
        <begin position="21"/>
        <end position="132"/>
    </location>
</feature>
<keyword evidence="5" id="KW-1185">Reference proteome</keyword>
<accession>A0A6L9SCN2</accession>
<protein>
    <submittedName>
        <fullName evidence="4">Hsp20/alpha crystallin family protein</fullName>
    </submittedName>
</protein>
<name>A0A6L9SCN2_9ACTN</name>
<dbReference type="InterPro" id="IPR008978">
    <property type="entry name" value="HSP20-like_chaperone"/>
</dbReference>
<dbReference type="Gene3D" id="2.60.40.790">
    <property type="match status" value="1"/>
</dbReference>
<evidence type="ECO:0000256" key="2">
    <source>
        <dbReference type="RuleBase" id="RU003616"/>
    </source>
</evidence>
<dbReference type="InterPro" id="IPR002068">
    <property type="entry name" value="A-crystallin/Hsp20_dom"/>
</dbReference>
<dbReference type="CDD" id="cd06464">
    <property type="entry name" value="ACD_sHsps-like"/>
    <property type="match status" value="1"/>
</dbReference>
<evidence type="ECO:0000313" key="5">
    <source>
        <dbReference type="Proteomes" id="UP000475214"/>
    </source>
</evidence>
<dbReference type="Pfam" id="PF00011">
    <property type="entry name" value="HSP20"/>
    <property type="match status" value="1"/>
</dbReference>
<organism evidence="4 5">
    <name type="scientific">Phytoactinopolyspora halotolerans</name>
    <dbReference type="NCBI Taxonomy" id="1981512"/>
    <lineage>
        <taxon>Bacteria</taxon>
        <taxon>Bacillati</taxon>
        <taxon>Actinomycetota</taxon>
        <taxon>Actinomycetes</taxon>
        <taxon>Jiangellales</taxon>
        <taxon>Jiangellaceae</taxon>
        <taxon>Phytoactinopolyspora</taxon>
    </lineage>
</organism>
<sequence length="150" mass="16681">MVTRFDPFREMDRLAEHLLGAARNAATMPMDLYRTEDHYVLHFDLPGIDPGSIDVSVENSTLTVRAERTGRSRENVQWLARERAVGTYARQLNLGDGLSLDKIDATYADGVLTLTIPVAEQAKPRRIEVTRADVGQAVETHSSSAQEIQS</sequence>
<comment type="similarity">
    <text evidence="1 2">Belongs to the small heat shock protein (HSP20) family.</text>
</comment>
<dbReference type="SUPFAM" id="SSF49764">
    <property type="entry name" value="HSP20-like chaperones"/>
    <property type="match status" value="1"/>
</dbReference>
<comment type="caution">
    <text evidence="4">The sequence shown here is derived from an EMBL/GenBank/DDBJ whole genome shotgun (WGS) entry which is preliminary data.</text>
</comment>
<proteinExistence type="inferred from homology"/>
<evidence type="ECO:0000313" key="4">
    <source>
        <dbReference type="EMBL" id="NEE02454.1"/>
    </source>
</evidence>
<evidence type="ECO:0000259" key="3">
    <source>
        <dbReference type="PROSITE" id="PS01031"/>
    </source>
</evidence>
<reference evidence="4 5" key="1">
    <citation type="submission" date="2020-02" db="EMBL/GenBank/DDBJ databases">
        <authorList>
            <person name="Li X.-J."/>
            <person name="Han X.-M."/>
        </authorList>
    </citation>
    <scope>NUCLEOTIDE SEQUENCE [LARGE SCALE GENOMIC DNA]</scope>
    <source>
        <strain evidence="4 5">CCTCC AB 2017055</strain>
    </source>
</reference>
<dbReference type="RefSeq" id="WP_163741053.1">
    <property type="nucleotide sequence ID" value="NZ_JAAGOA010000015.1"/>
</dbReference>
<dbReference type="AlphaFoldDB" id="A0A6L9SCN2"/>
<gene>
    <name evidence="4" type="ORF">G1H10_19995</name>
</gene>
<dbReference type="Proteomes" id="UP000475214">
    <property type="component" value="Unassembled WGS sequence"/>
</dbReference>
<dbReference type="InterPro" id="IPR031107">
    <property type="entry name" value="Small_HSP"/>
</dbReference>
<evidence type="ECO:0000256" key="1">
    <source>
        <dbReference type="PROSITE-ProRule" id="PRU00285"/>
    </source>
</evidence>
<dbReference type="PROSITE" id="PS01031">
    <property type="entry name" value="SHSP"/>
    <property type="match status" value="1"/>
</dbReference>